<proteinExistence type="inferred from homology"/>
<dbReference type="PATRIC" id="fig|1618983.3.peg.135"/>
<dbReference type="CDD" id="cd03710">
    <property type="entry name" value="BipA_TypA_C"/>
    <property type="match status" value="1"/>
</dbReference>
<dbReference type="InterPro" id="IPR035651">
    <property type="entry name" value="BipA_V"/>
</dbReference>
<dbReference type="InterPro" id="IPR005225">
    <property type="entry name" value="Small_GTP-bd"/>
</dbReference>
<comment type="similarity">
    <text evidence="2">Belongs to the TRAFAC class translation factor GTPase superfamily. Classic translation factor GTPase family. BipA subfamily.</text>
</comment>
<organism evidence="4 5">
    <name type="scientific">Candidatus Uhrbacteria bacterium GW2011_GWC1_41_20</name>
    <dbReference type="NCBI Taxonomy" id="1618983"/>
    <lineage>
        <taxon>Bacteria</taxon>
        <taxon>Candidatus Uhriibacteriota</taxon>
    </lineage>
</organism>
<dbReference type="GO" id="GO:1990904">
    <property type="term" value="C:ribonucleoprotein complex"/>
    <property type="evidence" value="ECO:0007669"/>
    <property type="project" value="TreeGrafter"/>
</dbReference>
<evidence type="ECO:0000313" key="4">
    <source>
        <dbReference type="EMBL" id="KKR99699.1"/>
    </source>
</evidence>
<dbReference type="Gene3D" id="3.40.50.300">
    <property type="entry name" value="P-loop containing nucleotide triphosphate hydrolases"/>
    <property type="match status" value="1"/>
</dbReference>
<dbReference type="GO" id="GO:0005525">
    <property type="term" value="F:GTP binding"/>
    <property type="evidence" value="ECO:0007669"/>
    <property type="project" value="UniProtKB-UniRule"/>
</dbReference>
<dbReference type="GO" id="GO:0043022">
    <property type="term" value="F:ribosome binding"/>
    <property type="evidence" value="ECO:0007669"/>
    <property type="project" value="UniProtKB-UniRule"/>
</dbReference>
<dbReference type="InterPro" id="IPR000795">
    <property type="entry name" value="T_Tr_GTP-bd_dom"/>
</dbReference>
<comment type="subcellular location">
    <subcellularLocation>
        <location evidence="2">Cytoplasm</location>
    </subcellularLocation>
    <text evidence="2">Binds to ribosomes.</text>
</comment>
<dbReference type="FunFam" id="3.40.50.300:FF:000055">
    <property type="entry name" value="GTP-binding protein TypA"/>
    <property type="match status" value="1"/>
</dbReference>
<comment type="caution">
    <text evidence="4">The sequence shown here is derived from an EMBL/GenBank/DDBJ whole genome shotgun (WGS) entry which is preliminary data.</text>
</comment>
<dbReference type="NCBIfam" id="TIGR00231">
    <property type="entry name" value="small_GTP"/>
    <property type="match status" value="1"/>
</dbReference>
<dbReference type="GO" id="GO:0000027">
    <property type="term" value="P:ribosomal large subunit assembly"/>
    <property type="evidence" value="ECO:0007669"/>
    <property type="project" value="UniProtKB-UniRule"/>
</dbReference>
<dbReference type="Gene3D" id="2.40.30.10">
    <property type="entry name" value="Translation factors"/>
    <property type="match status" value="1"/>
</dbReference>
<dbReference type="AlphaFoldDB" id="A0A0G0VFI5"/>
<dbReference type="SUPFAM" id="SSF54980">
    <property type="entry name" value="EF-G C-terminal domain-like"/>
    <property type="match status" value="2"/>
</dbReference>
<dbReference type="InterPro" id="IPR027417">
    <property type="entry name" value="P-loop_NTPase"/>
</dbReference>
<dbReference type="EMBL" id="LCAW01000003">
    <property type="protein sequence ID" value="KKR99699.1"/>
    <property type="molecule type" value="Genomic_DNA"/>
</dbReference>
<dbReference type="PANTHER" id="PTHR42908:SF8">
    <property type="entry name" value="TR-TYPE G DOMAIN-CONTAINING PROTEIN"/>
    <property type="match status" value="1"/>
</dbReference>
<dbReference type="FunFam" id="3.30.70.240:FF:000002">
    <property type="entry name" value="GTP-binding protein TypA"/>
    <property type="match status" value="1"/>
</dbReference>
<reference evidence="4 5" key="1">
    <citation type="journal article" date="2015" name="Nature">
        <title>rRNA introns, odd ribosomes, and small enigmatic genomes across a large radiation of phyla.</title>
        <authorList>
            <person name="Brown C.T."/>
            <person name="Hug L.A."/>
            <person name="Thomas B.C."/>
            <person name="Sharon I."/>
            <person name="Castelle C.J."/>
            <person name="Singh A."/>
            <person name="Wilkins M.J."/>
            <person name="Williams K.H."/>
            <person name="Banfield J.F."/>
        </authorList>
    </citation>
    <scope>NUCLEOTIDE SEQUENCE [LARGE SCALE GENOMIC DNA]</scope>
</reference>
<feature type="binding site" evidence="2">
    <location>
        <begin position="13"/>
        <end position="18"/>
    </location>
    <ligand>
        <name>GTP</name>
        <dbReference type="ChEBI" id="CHEBI:37565"/>
    </ligand>
</feature>
<feature type="binding site" evidence="2">
    <location>
        <begin position="126"/>
        <end position="129"/>
    </location>
    <ligand>
        <name>GTP</name>
        <dbReference type="ChEBI" id="CHEBI:37565"/>
    </ligand>
</feature>
<dbReference type="EC" id="3.6.5.-" evidence="2"/>
<dbReference type="SUPFAM" id="SSF50447">
    <property type="entry name" value="Translation proteins"/>
    <property type="match status" value="1"/>
</dbReference>
<dbReference type="InterPro" id="IPR009000">
    <property type="entry name" value="Transl_B-barrel_sf"/>
</dbReference>
<evidence type="ECO:0000313" key="5">
    <source>
        <dbReference type="Proteomes" id="UP000033930"/>
    </source>
</evidence>
<dbReference type="FunFam" id="3.30.70.870:FF:000003">
    <property type="entry name" value="GTP-binding protein TypA"/>
    <property type="match status" value="1"/>
</dbReference>
<sequence>MDFRTIAIIAHVDHGKTTLVDAMLQQSNTFNERDVIEERVMDSNELEKERGITIYAKNASIMLNGTKVNIVDTPGHADFGSEVERVLRMVDSVFLLVDAYEGPMPQTKFVLRKSLALGIKPVVIINKIDKPTARPNEVLDMVFDLFVELGATEEQLNFPFLFTNAKKGIALRDINDTGENLQPLFDMILESVPIAPCDHTAPMRMQPANLAYDDYVGRLAVGRIFEGTIKAGMKVTRISPNMERDTNKISKIFTFQGLSRVEVDEAIAGDIVQIAGIPDIYVGDTIAQDPKAEPLPIIAIDPPTLKMDIMVNDSPLAGREGSLVTSRQIRDRLKKECETNVGLIVDGLDSGDVFTICGRGEMHISILLEQMRREGFELQVGQPQVIYKEEDGQKLEPIMQVIVDIPDAYTGIVIEKLGARKGEMHNIQSQNGSTRLEYLIPTRGLLGYKSEFITDTRGEGTLSFQFDHYGPYQGDLDTRKTGSIISGFDGITSAYSLDTIQGRGPLFVGAGVQVYEGMVIGKSMKETMDVNPIKGKKLTNMRSSGADMAIKLTPPLDMTLEKALEYIGHDELVEITPESVRIRKKKLKAFERKRSN</sequence>
<dbReference type="CDD" id="cd16263">
    <property type="entry name" value="BipA_III"/>
    <property type="match status" value="1"/>
</dbReference>
<comment type="subunit">
    <text evidence="2">Monomer.</text>
</comment>
<dbReference type="HAMAP" id="MF_00849">
    <property type="entry name" value="BipA"/>
    <property type="match status" value="1"/>
</dbReference>
<dbReference type="Gene3D" id="2.40.50.250">
    <property type="entry name" value="bipa protein"/>
    <property type="match status" value="1"/>
</dbReference>
<dbReference type="InterPro" id="IPR047043">
    <property type="entry name" value="BipA_III"/>
</dbReference>
<dbReference type="Pfam" id="PF03144">
    <property type="entry name" value="GTP_EFTU_D2"/>
    <property type="match status" value="1"/>
</dbReference>
<dbReference type="Gene3D" id="3.30.70.870">
    <property type="entry name" value="Elongation Factor G (Translational Gtpase), domain 3"/>
    <property type="match status" value="1"/>
</dbReference>
<dbReference type="InterPro" id="IPR000640">
    <property type="entry name" value="EFG_V-like"/>
</dbReference>
<keyword evidence="2" id="KW-0690">Ribosome biogenesis</keyword>
<dbReference type="CDD" id="cd01891">
    <property type="entry name" value="TypA_BipA"/>
    <property type="match status" value="1"/>
</dbReference>
<keyword evidence="2" id="KW-0699">rRNA-binding</keyword>
<comment type="catalytic activity">
    <reaction evidence="2">
        <text>GTP + H2O = GDP + phosphate + H(+)</text>
        <dbReference type="Rhea" id="RHEA:19669"/>
        <dbReference type="ChEBI" id="CHEBI:15377"/>
        <dbReference type="ChEBI" id="CHEBI:15378"/>
        <dbReference type="ChEBI" id="CHEBI:37565"/>
        <dbReference type="ChEBI" id="CHEBI:43474"/>
        <dbReference type="ChEBI" id="CHEBI:58189"/>
    </reaction>
</comment>
<accession>A0A0G0VFI5</accession>
<keyword evidence="2" id="KW-0378">Hydrolase</keyword>
<dbReference type="CDD" id="cd03691">
    <property type="entry name" value="BipA_TypA_II"/>
    <property type="match status" value="1"/>
</dbReference>
<protein>
    <recommendedName>
        <fullName evidence="2">Large ribosomal subunit assembly factor BipA</fullName>
        <ecNumber evidence="2">3.6.5.-</ecNumber>
    </recommendedName>
    <alternativeName>
        <fullName evidence="2">GTP-binding protein BipA</fullName>
    </alternativeName>
</protein>
<dbReference type="FunFam" id="2.40.30.10:FF:000016">
    <property type="entry name" value="GTP-binding protein TypA"/>
    <property type="match status" value="1"/>
</dbReference>
<dbReference type="InterPro" id="IPR047042">
    <property type="entry name" value="BipA_II"/>
</dbReference>
<dbReference type="InterPro" id="IPR031157">
    <property type="entry name" value="G_TR_CS"/>
</dbReference>
<dbReference type="PROSITE" id="PS51722">
    <property type="entry name" value="G_TR_2"/>
    <property type="match status" value="1"/>
</dbReference>
<dbReference type="PRINTS" id="PR00315">
    <property type="entry name" value="ELONGATNFCT"/>
</dbReference>
<keyword evidence="2" id="KW-0694">RNA-binding</keyword>
<keyword evidence="1 2" id="KW-0342">GTP-binding</keyword>
<evidence type="ECO:0000256" key="2">
    <source>
        <dbReference type="HAMAP-Rule" id="MF_00849"/>
    </source>
</evidence>
<comment type="function">
    <text evidence="2">A 50S ribosomal subunit assembly protein with GTPase activity, required for 50S subunit assembly at low temperatures, may also play a role in translation. Binds GTP and analogs. Binds the 70S ribosome between the 30S and 50S subunits, in a similar position as ribosome-bound EF-G; it contacts a number of ribosomal proteins, both rRNAs and the A-site tRNA.</text>
</comment>
<dbReference type="SUPFAM" id="SSF52540">
    <property type="entry name" value="P-loop containing nucleoside triphosphate hydrolases"/>
    <property type="match status" value="1"/>
</dbReference>
<dbReference type="GO" id="GO:0003924">
    <property type="term" value="F:GTPase activity"/>
    <property type="evidence" value="ECO:0007669"/>
    <property type="project" value="UniProtKB-UniRule"/>
</dbReference>
<dbReference type="Pfam" id="PF21018">
    <property type="entry name" value="BipA_C"/>
    <property type="match status" value="1"/>
</dbReference>
<evidence type="ECO:0000256" key="1">
    <source>
        <dbReference type="ARBA" id="ARBA00023134"/>
    </source>
</evidence>
<feature type="domain" description="Tr-type G" evidence="3">
    <location>
        <begin position="1"/>
        <end position="196"/>
    </location>
</feature>
<dbReference type="GO" id="GO:0005829">
    <property type="term" value="C:cytosol"/>
    <property type="evidence" value="ECO:0007669"/>
    <property type="project" value="TreeGrafter"/>
</dbReference>
<dbReference type="NCBIfam" id="TIGR01394">
    <property type="entry name" value="TypA_BipA"/>
    <property type="match status" value="1"/>
</dbReference>
<dbReference type="Pfam" id="PF00009">
    <property type="entry name" value="GTP_EFTU"/>
    <property type="match status" value="1"/>
</dbReference>
<dbReference type="InterPro" id="IPR035647">
    <property type="entry name" value="EFG_III/V"/>
</dbReference>
<dbReference type="GO" id="GO:0000049">
    <property type="term" value="F:tRNA binding"/>
    <property type="evidence" value="ECO:0007669"/>
    <property type="project" value="UniProtKB-KW"/>
</dbReference>
<dbReference type="Gene3D" id="3.30.70.240">
    <property type="match status" value="1"/>
</dbReference>
<dbReference type="PANTHER" id="PTHR42908">
    <property type="entry name" value="TRANSLATION ELONGATION FACTOR-RELATED"/>
    <property type="match status" value="1"/>
</dbReference>
<dbReference type="GO" id="GO:0019843">
    <property type="term" value="F:rRNA binding"/>
    <property type="evidence" value="ECO:0007669"/>
    <property type="project" value="UniProtKB-KW"/>
</dbReference>
<keyword evidence="2" id="KW-0820">tRNA-binding</keyword>
<dbReference type="Proteomes" id="UP000033930">
    <property type="component" value="Unassembled WGS sequence"/>
</dbReference>
<name>A0A0G0VFI5_9BACT</name>
<dbReference type="InterPro" id="IPR004161">
    <property type="entry name" value="EFTu-like_2"/>
</dbReference>
<keyword evidence="2" id="KW-0963">Cytoplasm</keyword>
<dbReference type="InterPro" id="IPR048876">
    <property type="entry name" value="BipA_C"/>
</dbReference>
<dbReference type="InterPro" id="IPR006298">
    <property type="entry name" value="BipA"/>
</dbReference>
<keyword evidence="2" id="KW-0547">Nucleotide-binding</keyword>
<dbReference type="Pfam" id="PF00679">
    <property type="entry name" value="EFG_C"/>
    <property type="match status" value="1"/>
</dbReference>
<dbReference type="SMART" id="SM00838">
    <property type="entry name" value="EFG_C"/>
    <property type="match status" value="1"/>
</dbReference>
<dbReference type="InterPro" id="IPR042116">
    <property type="entry name" value="TypA/BipA_C"/>
</dbReference>
<dbReference type="PROSITE" id="PS00301">
    <property type="entry name" value="G_TR_1"/>
    <property type="match status" value="1"/>
</dbReference>
<gene>
    <name evidence="2" type="primary">bipA</name>
    <name evidence="4" type="ORF">UU50_C0003G0004</name>
</gene>
<evidence type="ECO:0000259" key="3">
    <source>
        <dbReference type="PROSITE" id="PS51722"/>
    </source>
</evidence>
<dbReference type="InterPro" id="IPR047041">
    <property type="entry name" value="BipA_GTP-bd_dom"/>
</dbReference>